<feature type="transmembrane region" description="Helical" evidence="5">
    <location>
        <begin position="132"/>
        <end position="156"/>
    </location>
</feature>
<keyword evidence="2 5" id="KW-0812">Transmembrane</keyword>
<keyword evidence="7" id="KW-0436">Ligase</keyword>
<organism evidence="7 8">
    <name type="scientific">Aggregatimonas sangjinii</name>
    <dbReference type="NCBI Taxonomy" id="2583587"/>
    <lineage>
        <taxon>Bacteria</taxon>
        <taxon>Pseudomonadati</taxon>
        <taxon>Bacteroidota</taxon>
        <taxon>Flavobacteriia</taxon>
        <taxon>Flavobacteriales</taxon>
        <taxon>Flavobacteriaceae</taxon>
        <taxon>Aggregatimonas</taxon>
    </lineage>
</organism>
<protein>
    <submittedName>
        <fullName evidence="7">O-antigen ligase family protein</fullName>
    </submittedName>
</protein>
<dbReference type="AlphaFoldDB" id="A0A5B7SK09"/>
<feature type="transmembrane region" description="Helical" evidence="5">
    <location>
        <begin position="355"/>
        <end position="374"/>
    </location>
</feature>
<dbReference type="InterPro" id="IPR007016">
    <property type="entry name" value="O-antigen_ligase-rel_domated"/>
</dbReference>
<dbReference type="GO" id="GO:0016020">
    <property type="term" value="C:membrane"/>
    <property type="evidence" value="ECO:0007669"/>
    <property type="project" value="UniProtKB-SubCell"/>
</dbReference>
<dbReference type="InterPro" id="IPR051533">
    <property type="entry name" value="WaaL-like"/>
</dbReference>
<dbReference type="Proteomes" id="UP000310017">
    <property type="component" value="Chromosome"/>
</dbReference>
<feature type="transmembrane region" description="Helical" evidence="5">
    <location>
        <begin position="256"/>
        <end position="272"/>
    </location>
</feature>
<evidence type="ECO:0000256" key="2">
    <source>
        <dbReference type="ARBA" id="ARBA00022692"/>
    </source>
</evidence>
<proteinExistence type="predicted"/>
<feature type="transmembrane region" description="Helical" evidence="5">
    <location>
        <begin position="44"/>
        <end position="65"/>
    </location>
</feature>
<feature type="transmembrane region" description="Helical" evidence="5">
    <location>
        <begin position="77"/>
        <end position="94"/>
    </location>
</feature>
<evidence type="ECO:0000259" key="6">
    <source>
        <dbReference type="Pfam" id="PF04932"/>
    </source>
</evidence>
<feature type="transmembrane region" description="Helical" evidence="5">
    <location>
        <begin position="409"/>
        <end position="426"/>
    </location>
</feature>
<feature type="transmembrane region" description="Helical" evidence="5">
    <location>
        <begin position="217"/>
        <end position="249"/>
    </location>
</feature>
<feature type="domain" description="O-antigen ligase-related" evidence="6">
    <location>
        <begin position="219"/>
        <end position="363"/>
    </location>
</feature>
<comment type="subcellular location">
    <subcellularLocation>
        <location evidence="1">Membrane</location>
        <topology evidence="1">Multi-pass membrane protein</topology>
    </subcellularLocation>
</comment>
<dbReference type="PANTHER" id="PTHR37422">
    <property type="entry name" value="TEICHURONIC ACID BIOSYNTHESIS PROTEIN TUAE"/>
    <property type="match status" value="1"/>
</dbReference>
<name>A0A5B7SK09_9FLAO</name>
<evidence type="ECO:0000313" key="7">
    <source>
        <dbReference type="EMBL" id="QCW98776.1"/>
    </source>
</evidence>
<evidence type="ECO:0000256" key="5">
    <source>
        <dbReference type="SAM" id="Phobius"/>
    </source>
</evidence>
<feature type="transmembrane region" description="Helical" evidence="5">
    <location>
        <begin position="106"/>
        <end position="125"/>
    </location>
</feature>
<evidence type="ECO:0000256" key="4">
    <source>
        <dbReference type="ARBA" id="ARBA00023136"/>
    </source>
</evidence>
<gene>
    <name evidence="7" type="ORF">FGM00_01080</name>
</gene>
<keyword evidence="3 5" id="KW-1133">Transmembrane helix</keyword>
<evidence type="ECO:0000256" key="3">
    <source>
        <dbReference type="ARBA" id="ARBA00022989"/>
    </source>
</evidence>
<evidence type="ECO:0000256" key="1">
    <source>
        <dbReference type="ARBA" id="ARBA00004141"/>
    </source>
</evidence>
<accession>A0A5B7SK09</accession>
<dbReference type="Pfam" id="PF04932">
    <property type="entry name" value="Wzy_C"/>
    <property type="match status" value="1"/>
</dbReference>
<keyword evidence="4 5" id="KW-0472">Membrane</keyword>
<keyword evidence="8" id="KW-1185">Reference proteome</keyword>
<sequence>MLQYILAFLSILTFGYFIFKRPTVETYILFVAYSLPFLDTKILPLAYGFVKVFDVVTVISLVLFFKEFISFKTSQKGKIYSVLVVLFWVFLLLSKINSDYPFNNLYFIYQPFTIFIFARFLLVYLEQEPKAFYKFISAFQLSVILLAGVVFVQLFIGPNFSYLADFNKNVIDLDSGFIRYPGLFQDSQTCGQFLALGSFSLLYLRPQSSLKKKRLHFLFFALTTIAIYLAASRSAIGGFGMGVLLLVLFQNSKIKLLVGSIAIGLILFVFILEPKEGIFSRTDSISEDYLFRKSIWDETGEIIAQYPLLGIGFGNFQKYIKRYKQDLYLQTESGGELYYFNQPENGYLKVLVEQGYLGFFIFLSLILIPTIKGVQNALSGKIEKQTIYPMASILSWAVAFNTNYSLLDYRILLAVGTFVCLIIFSTEAKTSHLTESFYET</sequence>
<dbReference type="PANTHER" id="PTHR37422:SF13">
    <property type="entry name" value="LIPOPOLYSACCHARIDE BIOSYNTHESIS PROTEIN PA4999-RELATED"/>
    <property type="match status" value="1"/>
</dbReference>
<dbReference type="KEGG" id="asag:FGM00_01080"/>
<feature type="transmembrane region" description="Helical" evidence="5">
    <location>
        <begin position="386"/>
        <end position="403"/>
    </location>
</feature>
<evidence type="ECO:0000313" key="8">
    <source>
        <dbReference type="Proteomes" id="UP000310017"/>
    </source>
</evidence>
<reference evidence="7 8" key="1">
    <citation type="submission" date="2019-05" db="EMBL/GenBank/DDBJ databases">
        <title>Genome sequencing of F202Z8.</title>
        <authorList>
            <person name="Kwon Y.M."/>
        </authorList>
    </citation>
    <scope>NUCLEOTIDE SEQUENCE [LARGE SCALE GENOMIC DNA]</scope>
    <source>
        <strain evidence="7 8">F202Z8</strain>
    </source>
</reference>
<dbReference type="OrthoDB" id="665122at2"/>
<dbReference type="GO" id="GO:0016874">
    <property type="term" value="F:ligase activity"/>
    <property type="evidence" value="ECO:0007669"/>
    <property type="project" value="UniProtKB-KW"/>
</dbReference>
<dbReference type="EMBL" id="CP040710">
    <property type="protein sequence ID" value="QCW98776.1"/>
    <property type="molecule type" value="Genomic_DNA"/>
</dbReference>